<dbReference type="InterPro" id="IPR003374">
    <property type="entry name" value="ApbE-like_sf"/>
</dbReference>
<evidence type="ECO:0000256" key="6">
    <source>
        <dbReference type="ARBA" id="ARBA00022723"/>
    </source>
</evidence>
<evidence type="ECO:0000256" key="10">
    <source>
        <dbReference type="ARBA" id="ARBA00048540"/>
    </source>
</evidence>
<protein>
    <recommendedName>
        <fullName evidence="3 11">FAD:protein FMN transferase</fullName>
        <ecNumber evidence="2 11">2.7.1.180</ecNumber>
    </recommendedName>
    <alternativeName>
        <fullName evidence="9 11">Flavin transferase</fullName>
    </alternativeName>
</protein>
<dbReference type="PIRSF" id="PIRSF006268">
    <property type="entry name" value="ApbE"/>
    <property type="match status" value="1"/>
</dbReference>
<evidence type="ECO:0000256" key="2">
    <source>
        <dbReference type="ARBA" id="ARBA00011955"/>
    </source>
</evidence>
<feature type="compositionally biased region" description="Low complexity" evidence="12">
    <location>
        <begin position="115"/>
        <end position="129"/>
    </location>
</feature>
<comment type="catalytic activity">
    <reaction evidence="10 11">
        <text>L-threonyl-[protein] + FAD = FMN-L-threonyl-[protein] + AMP + H(+)</text>
        <dbReference type="Rhea" id="RHEA:36847"/>
        <dbReference type="Rhea" id="RHEA-COMP:11060"/>
        <dbReference type="Rhea" id="RHEA-COMP:11061"/>
        <dbReference type="ChEBI" id="CHEBI:15378"/>
        <dbReference type="ChEBI" id="CHEBI:30013"/>
        <dbReference type="ChEBI" id="CHEBI:57692"/>
        <dbReference type="ChEBI" id="CHEBI:74257"/>
        <dbReference type="ChEBI" id="CHEBI:456215"/>
        <dbReference type="EC" id="2.7.1.180"/>
    </reaction>
</comment>
<dbReference type="EC" id="2.7.1.180" evidence="2 11"/>
<evidence type="ECO:0000256" key="8">
    <source>
        <dbReference type="ARBA" id="ARBA00022842"/>
    </source>
</evidence>
<dbReference type="Gene3D" id="3.10.520.10">
    <property type="entry name" value="ApbE-like domains"/>
    <property type="match status" value="1"/>
</dbReference>
<dbReference type="GO" id="GO:0016740">
    <property type="term" value="F:transferase activity"/>
    <property type="evidence" value="ECO:0007669"/>
    <property type="project" value="UniProtKB-KW"/>
</dbReference>
<comment type="similarity">
    <text evidence="11">Belongs to the ApbE family.</text>
</comment>
<dbReference type="Pfam" id="PF02424">
    <property type="entry name" value="ApbE"/>
    <property type="match status" value="1"/>
</dbReference>
<evidence type="ECO:0000256" key="11">
    <source>
        <dbReference type="PIRNR" id="PIRNR006268"/>
    </source>
</evidence>
<reference evidence="14" key="1">
    <citation type="journal article" date="2019" name="Int. J. Syst. Evol. Microbiol.">
        <title>The Global Catalogue of Microorganisms (GCM) 10K type strain sequencing project: providing services to taxonomists for standard genome sequencing and annotation.</title>
        <authorList>
            <consortium name="The Broad Institute Genomics Platform"/>
            <consortium name="The Broad Institute Genome Sequencing Center for Infectious Disease"/>
            <person name="Wu L."/>
            <person name="Ma J."/>
        </authorList>
    </citation>
    <scope>NUCLEOTIDE SEQUENCE [LARGE SCALE GENOMIC DNA]</scope>
    <source>
        <strain evidence="14">CCUG 54950</strain>
    </source>
</reference>
<evidence type="ECO:0000256" key="5">
    <source>
        <dbReference type="ARBA" id="ARBA00022679"/>
    </source>
</evidence>
<proteinExistence type="inferred from homology"/>
<keyword evidence="5 11" id="KW-0808">Transferase</keyword>
<dbReference type="PANTHER" id="PTHR30040:SF2">
    <property type="entry name" value="FAD:PROTEIN FMN TRANSFERASE"/>
    <property type="match status" value="1"/>
</dbReference>
<evidence type="ECO:0000313" key="14">
    <source>
        <dbReference type="Proteomes" id="UP001597233"/>
    </source>
</evidence>
<keyword evidence="6 11" id="KW-0479">Metal-binding</keyword>
<evidence type="ECO:0000256" key="4">
    <source>
        <dbReference type="ARBA" id="ARBA00022630"/>
    </source>
</evidence>
<sequence length="343" mass="38580">MHRFQAMNSSFHTAGLRAGHEVEAESWFAFVERHLSRFKRDSELSHLNAQAGYPFYASALMYQAAREALHFYEQTDGLFNPFMGQRLCQLGYDRIMDWERSSGHQSTLQMIADPQQQEQKQQKTQNVQKAPSAISLISTGTFGKRLYTLDPILQTIHLHPDVQLDLGGIAKGWSAAQLAMMLQEQGESSGMIDAGGDLVIWGSQQREYHVEIADPWESHRTAATIELNQDAGIATSSTLRRSWQGSDQRSYHHLLDPRSGTSAQSEWVQMTVISPSLTLSEVYAKCVLILGADEGPGWLRRQCSDAAMIGIRNDGICVIDGPIAHYGQFYRQGEWITYEQHMA</sequence>
<evidence type="ECO:0000256" key="1">
    <source>
        <dbReference type="ARBA" id="ARBA00001946"/>
    </source>
</evidence>
<evidence type="ECO:0000313" key="13">
    <source>
        <dbReference type="EMBL" id="MFD1887953.1"/>
    </source>
</evidence>
<organism evidence="13 14">
    <name type="scientific">Paenibacillus wenxiniae</name>
    <dbReference type="NCBI Taxonomy" id="1636843"/>
    <lineage>
        <taxon>Bacteria</taxon>
        <taxon>Bacillati</taxon>
        <taxon>Bacillota</taxon>
        <taxon>Bacilli</taxon>
        <taxon>Bacillales</taxon>
        <taxon>Paenibacillaceae</taxon>
        <taxon>Paenibacillus</taxon>
    </lineage>
</organism>
<keyword evidence="8 11" id="KW-0460">Magnesium</keyword>
<dbReference type="PANTHER" id="PTHR30040">
    <property type="entry name" value="THIAMINE BIOSYNTHESIS LIPOPROTEIN APBE"/>
    <property type="match status" value="1"/>
</dbReference>
<dbReference type="SUPFAM" id="SSF143631">
    <property type="entry name" value="ApbE-like"/>
    <property type="match status" value="1"/>
</dbReference>
<keyword evidence="4 11" id="KW-0285">Flavoprotein</keyword>
<feature type="region of interest" description="Disordered" evidence="12">
    <location>
        <begin position="106"/>
        <end position="130"/>
    </location>
</feature>
<keyword evidence="7 11" id="KW-0274">FAD</keyword>
<name>A0ABW4RNY0_9BACL</name>
<evidence type="ECO:0000256" key="7">
    <source>
        <dbReference type="ARBA" id="ARBA00022827"/>
    </source>
</evidence>
<comment type="cofactor">
    <cofactor evidence="1">
        <name>Mg(2+)</name>
        <dbReference type="ChEBI" id="CHEBI:18420"/>
    </cofactor>
</comment>
<comment type="caution">
    <text evidence="13">The sequence shown here is derived from an EMBL/GenBank/DDBJ whole genome shotgun (WGS) entry which is preliminary data.</text>
</comment>
<evidence type="ECO:0000256" key="9">
    <source>
        <dbReference type="ARBA" id="ARBA00031306"/>
    </source>
</evidence>
<evidence type="ECO:0000256" key="3">
    <source>
        <dbReference type="ARBA" id="ARBA00016337"/>
    </source>
</evidence>
<accession>A0ABW4RNY0</accession>
<keyword evidence="14" id="KW-1185">Reference proteome</keyword>
<dbReference type="EMBL" id="JBHUEH010000032">
    <property type="protein sequence ID" value="MFD1887953.1"/>
    <property type="molecule type" value="Genomic_DNA"/>
</dbReference>
<dbReference type="InterPro" id="IPR024932">
    <property type="entry name" value="ApbE"/>
</dbReference>
<evidence type="ECO:0000256" key="12">
    <source>
        <dbReference type="SAM" id="MobiDB-lite"/>
    </source>
</evidence>
<dbReference type="Proteomes" id="UP001597233">
    <property type="component" value="Unassembled WGS sequence"/>
</dbReference>
<gene>
    <name evidence="13" type="ORF">ACFSC9_20950</name>
</gene>
<dbReference type="RefSeq" id="WP_347323767.1">
    <property type="nucleotide sequence ID" value="NZ_JBCGUH010000002.1"/>
</dbReference>